<keyword evidence="1" id="KW-1133">Transmembrane helix</keyword>
<evidence type="ECO:0000256" key="1">
    <source>
        <dbReference type="SAM" id="Phobius"/>
    </source>
</evidence>
<gene>
    <name evidence="2" type="ORF">E1A91_D02G121100v1</name>
</gene>
<keyword evidence="1" id="KW-0472">Membrane</keyword>
<protein>
    <submittedName>
        <fullName evidence="2">Uncharacterized protein</fullName>
    </submittedName>
</protein>
<proteinExistence type="predicted"/>
<keyword evidence="1" id="KW-0812">Transmembrane</keyword>
<evidence type="ECO:0000313" key="2">
    <source>
        <dbReference type="EMBL" id="TYI93184.1"/>
    </source>
</evidence>
<organism evidence="2 3">
    <name type="scientific">Gossypium mustelinum</name>
    <name type="common">Cotton</name>
    <name type="synonym">Gossypium caicoense</name>
    <dbReference type="NCBI Taxonomy" id="34275"/>
    <lineage>
        <taxon>Eukaryota</taxon>
        <taxon>Viridiplantae</taxon>
        <taxon>Streptophyta</taxon>
        <taxon>Embryophyta</taxon>
        <taxon>Tracheophyta</taxon>
        <taxon>Spermatophyta</taxon>
        <taxon>Magnoliopsida</taxon>
        <taxon>eudicotyledons</taxon>
        <taxon>Gunneridae</taxon>
        <taxon>Pentapetalae</taxon>
        <taxon>rosids</taxon>
        <taxon>malvids</taxon>
        <taxon>Malvales</taxon>
        <taxon>Malvaceae</taxon>
        <taxon>Malvoideae</taxon>
        <taxon>Gossypium</taxon>
    </lineage>
</organism>
<keyword evidence="3" id="KW-1185">Reference proteome</keyword>
<feature type="transmembrane region" description="Helical" evidence="1">
    <location>
        <begin position="35"/>
        <end position="61"/>
    </location>
</feature>
<name>A0A5D2VUJ1_GOSMU</name>
<dbReference type="EMBL" id="CM017650">
    <property type="protein sequence ID" value="TYI93184.1"/>
    <property type="molecule type" value="Genomic_DNA"/>
</dbReference>
<dbReference type="Proteomes" id="UP000323597">
    <property type="component" value="Chromosome D02"/>
</dbReference>
<sequence length="103" mass="11434">MSDRPYCTSTPPMPSIVPTFLNHRLPYNKDISLGFKASVCPSVCGCFTIPCTMTLATYLLLKCFRSAKKYPYLVSQSTTTKIVSFPSDFGKPTMKSKEMSSNT</sequence>
<evidence type="ECO:0000313" key="3">
    <source>
        <dbReference type="Proteomes" id="UP000323597"/>
    </source>
</evidence>
<reference evidence="2 3" key="1">
    <citation type="submission" date="2019-07" db="EMBL/GenBank/DDBJ databases">
        <title>WGS assembly of Gossypium mustelinum.</title>
        <authorList>
            <person name="Chen Z.J."/>
            <person name="Sreedasyam A."/>
            <person name="Ando A."/>
            <person name="Song Q."/>
            <person name="De L."/>
            <person name="Hulse-Kemp A."/>
            <person name="Ding M."/>
            <person name="Ye W."/>
            <person name="Kirkbride R."/>
            <person name="Jenkins J."/>
            <person name="Plott C."/>
            <person name="Lovell J."/>
            <person name="Lin Y.-M."/>
            <person name="Vaughn R."/>
            <person name="Liu B."/>
            <person name="Li W."/>
            <person name="Simpson S."/>
            <person name="Scheffler B."/>
            <person name="Saski C."/>
            <person name="Grover C."/>
            <person name="Hu G."/>
            <person name="Conover J."/>
            <person name="Carlson J."/>
            <person name="Shu S."/>
            <person name="Boston L."/>
            <person name="Williams M."/>
            <person name="Peterson D."/>
            <person name="Mcgee K."/>
            <person name="Jones D."/>
            <person name="Wendel J."/>
            <person name="Stelly D."/>
            <person name="Grimwood J."/>
            <person name="Schmutz J."/>
        </authorList>
    </citation>
    <scope>NUCLEOTIDE SEQUENCE [LARGE SCALE GENOMIC DNA]</scope>
    <source>
        <strain evidence="2">1408120.09</strain>
    </source>
</reference>
<accession>A0A5D2VUJ1</accession>
<dbReference type="AlphaFoldDB" id="A0A5D2VUJ1"/>